<feature type="transmembrane region" description="Helical" evidence="1">
    <location>
        <begin position="428"/>
        <end position="452"/>
    </location>
</feature>
<feature type="domain" description="LCCL" evidence="2">
    <location>
        <begin position="120"/>
        <end position="225"/>
    </location>
</feature>
<dbReference type="eggNOG" id="ENOG502QUEX">
    <property type="taxonomic scope" value="Eukaryota"/>
</dbReference>
<dbReference type="AlphaFoldDB" id="G3AML4"/>
<keyword evidence="4" id="KW-1185">Reference proteome</keyword>
<proteinExistence type="predicted"/>
<evidence type="ECO:0000313" key="4">
    <source>
        <dbReference type="Proteomes" id="UP000000709"/>
    </source>
</evidence>
<dbReference type="OrthoDB" id="441660at2759"/>
<gene>
    <name evidence="3" type="ORF">SPAPADRAFT_55337</name>
</gene>
<feature type="transmembrane region" description="Helical" evidence="1">
    <location>
        <begin position="189"/>
        <end position="208"/>
    </location>
</feature>
<dbReference type="GeneID" id="18871929"/>
<feature type="transmembrane region" description="Helical" evidence="1">
    <location>
        <begin position="472"/>
        <end position="494"/>
    </location>
</feature>
<keyword evidence="1" id="KW-0472">Membrane</keyword>
<feature type="transmembrane region" description="Helical" evidence="1">
    <location>
        <begin position="397"/>
        <end position="416"/>
    </location>
</feature>
<evidence type="ECO:0000313" key="3">
    <source>
        <dbReference type="EMBL" id="EGW33458.1"/>
    </source>
</evidence>
<dbReference type="InterPro" id="IPR051957">
    <property type="entry name" value="CRISP-LCCL_domain"/>
</dbReference>
<dbReference type="HOGENOM" id="CLU_011125_2_0_1"/>
<dbReference type="PANTHER" id="PTHR31331">
    <property type="entry name" value="LCCL DOMAIN PROTEIN (AFU_ORTHOLOGUE AFUA_5G08630)"/>
    <property type="match status" value="1"/>
</dbReference>
<accession>G3AML4</accession>
<name>G3AML4_SPAPN</name>
<keyword evidence="1" id="KW-1133">Transmembrane helix</keyword>
<dbReference type="Gene3D" id="2.170.130.20">
    <property type="entry name" value="LCCL-like domain"/>
    <property type="match status" value="1"/>
</dbReference>
<dbReference type="InterPro" id="IPR036609">
    <property type="entry name" value="LCCL_sf"/>
</dbReference>
<evidence type="ECO:0000259" key="2">
    <source>
        <dbReference type="Pfam" id="PF03815"/>
    </source>
</evidence>
<dbReference type="RefSeq" id="XP_007374973.1">
    <property type="nucleotide sequence ID" value="XM_007374911.1"/>
</dbReference>
<dbReference type="OMA" id="HWDKTVL"/>
<dbReference type="PANTHER" id="PTHR31331:SF1">
    <property type="entry name" value="CYSTEINE RICH SECRETORY PROTEIN LCCL DOMAIN CONTAINING 2"/>
    <property type="match status" value="1"/>
</dbReference>
<dbReference type="Proteomes" id="UP000000709">
    <property type="component" value="Unassembled WGS sequence"/>
</dbReference>
<sequence length="638" mass="71921">MVAKRQRGIGAKISRFFRALWQGPWEPRDDPAPQIACLQRLEEIPEVLNKRYPANIRIAGLVFYLMFWFGLFYSIVMPYLSVPPHLSNDPEVHIIPLSCTSSSQFWKGKNGACGTDGEFCPEFKSDEVIFRCPALCDRAWTYSLIPIGDQRIKYRGYFIGGGDQVTEKVEDDDDQLTNPYRADSYPCGSGVHAGVISPFFGGCARISYKSKEREFFKSEKGHYGVDDSIEFLSFFKYSYYFKQLMSGVLPGGSFQQCYDPRLLVLVMNFVLGIPVVYLSSGAVSYWITSIVGFWTHTLATDPPVHVDPYDPDTLSDLISVSLERFLPTCFILYVLWHFSSRRTLFDSTEPDEKSSPLTKVFLWYPLFWLGLLNNMTFDRLPVDRLTLSDLKEQPGSILALAFIISCIGTGVVIQAYKIWLSGRFRKYLLVYALFIFGLVVLAQLPGLTLRVHHYILAMLLIPGCSTRGRTAFMFQGILLGLFLSGAARWGLAAIAETVTSLKRDDPRGILVPPEFLGYNNETGILNWKGVPEELLSPITSRLYEKYSAISLLVNDIEQYVGEKTQSVNITELFTNSTSLSRPIAKSLRDGIKDDNGNIEIYLRIGRKIPNTQVYSDFSNAGILKWPSGDFTLPVKGST</sequence>
<feature type="transmembrane region" description="Helical" evidence="1">
    <location>
        <begin position="357"/>
        <end position="377"/>
    </location>
</feature>
<dbReference type="InParanoid" id="G3AML4"/>
<reference evidence="3 4" key="1">
    <citation type="journal article" date="2011" name="Proc. Natl. Acad. Sci. U.S.A.">
        <title>Comparative genomics of xylose-fermenting fungi for enhanced biofuel production.</title>
        <authorList>
            <person name="Wohlbach D.J."/>
            <person name="Kuo A."/>
            <person name="Sato T.K."/>
            <person name="Potts K.M."/>
            <person name="Salamov A.A."/>
            <person name="LaButti K.M."/>
            <person name="Sun H."/>
            <person name="Clum A."/>
            <person name="Pangilinan J.L."/>
            <person name="Lindquist E.A."/>
            <person name="Lucas S."/>
            <person name="Lapidus A."/>
            <person name="Jin M."/>
            <person name="Gunawan C."/>
            <person name="Balan V."/>
            <person name="Dale B.E."/>
            <person name="Jeffries T.W."/>
            <person name="Zinkel R."/>
            <person name="Barry K.W."/>
            <person name="Grigoriev I.V."/>
            <person name="Gasch A.P."/>
        </authorList>
    </citation>
    <scope>NUCLEOTIDE SEQUENCE [LARGE SCALE GENOMIC DNA]</scope>
    <source>
        <strain evidence="4">NRRL Y-27907 / 11-Y1</strain>
    </source>
</reference>
<dbReference type="FunCoup" id="G3AML4">
    <property type="interactions" value="9"/>
</dbReference>
<feature type="transmembrane region" description="Helical" evidence="1">
    <location>
        <begin position="58"/>
        <end position="80"/>
    </location>
</feature>
<dbReference type="Pfam" id="PF03815">
    <property type="entry name" value="LCCL"/>
    <property type="match status" value="1"/>
</dbReference>
<dbReference type="EMBL" id="GL996501">
    <property type="protein sequence ID" value="EGW33458.1"/>
    <property type="molecule type" value="Genomic_DNA"/>
</dbReference>
<feature type="transmembrane region" description="Helical" evidence="1">
    <location>
        <begin position="262"/>
        <end position="287"/>
    </location>
</feature>
<evidence type="ECO:0000256" key="1">
    <source>
        <dbReference type="SAM" id="Phobius"/>
    </source>
</evidence>
<protein>
    <recommendedName>
        <fullName evidence="2">LCCL domain-containing protein</fullName>
    </recommendedName>
</protein>
<dbReference type="STRING" id="619300.G3AML4"/>
<feature type="transmembrane region" description="Helical" evidence="1">
    <location>
        <begin position="317"/>
        <end position="336"/>
    </location>
</feature>
<keyword evidence="1" id="KW-0812">Transmembrane</keyword>
<organism evidence="4">
    <name type="scientific">Spathaspora passalidarum (strain NRRL Y-27907 / 11-Y1)</name>
    <dbReference type="NCBI Taxonomy" id="619300"/>
    <lineage>
        <taxon>Eukaryota</taxon>
        <taxon>Fungi</taxon>
        <taxon>Dikarya</taxon>
        <taxon>Ascomycota</taxon>
        <taxon>Saccharomycotina</taxon>
        <taxon>Pichiomycetes</taxon>
        <taxon>Debaryomycetaceae</taxon>
        <taxon>Spathaspora</taxon>
    </lineage>
</organism>
<dbReference type="SUPFAM" id="SSF69848">
    <property type="entry name" value="LCCL domain"/>
    <property type="match status" value="1"/>
</dbReference>
<dbReference type="KEGG" id="spaa:SPAPADRAFT_55337"/>
<dbReference type="InterPro" id="IPR004043">
    <property type="entry name" value="LCCL"/>
</dbReference>